<dbReference type="PANTHER" id="PTHR34985">
    <property type="entry name" value="SLR0554 PROTEIN"/>
    <property type="match status" value="1"/>
</dbReference>
<dbReference type="EMBL" id="QRQN01000016">
    <property type="protein sequence ID" value="RHN06387.1"/>
    <property type="molecule type" value="Genomic_DNA"/>
</dbReference>
<evidence type="ECO:0000259" key="1">
    <source>
        <dbReference type="Pfam" id="PF05272"/>
    </source>
</evidence>
<name>A0A415TSC1_9FIRM</name>
<organism evidence="2 3">
    <name type="scientific">Roseburia intestinalis</name>
    <dbReference type="NCBI Taxonomy" id="166486"/>
    <lineage>
        <taxon>Bacteria</taxon>
        <taxon>Bacillati</taxon>
        <taxon>Bacillota</taxon>
        <taxon>Clostridia</taxon>
        <taxon>Lachnospirales</taxon>
        <taxon>Lachnospiraceae</taxon>
        <taxon>Roseburia</taxon>
    </lineage>
</organism>
<reference evidence="2 3" key="1">
    <citation type="submission" date="2018-08" db="EMBL/GenBank/DDBJ databases">
        <title>A genome reference for cultivated species of the human gut microbiota.</title>
        <authorList>
            <person name="Zou Y."/>
            <person name="Xue W."/>
            <person name="Luo G."/>
        </authorList>
    </citation>
    <scope>NUCLEOTIDE SEQUENCE [LARGE SCALE GENOMIC DNA]</scope>
    <source>
        <strain evidence="2 3">AF31-21AC</strain>
    </source>
</reference>
<dbReference type="Pfam" id="PF05272">
    <property type="entry name" value="VapE-like_dom"/>
    <property type="match status" value="1"/>
</dbReference>
<comment type="caution">
    <text evidence="2">The sequence shown here is derived from an EMBL/GenBank/DDBJ whole genome shotgun (WGS) entry which is preliminary data.</text>
</comment>
<feature type="domain" description="Virulence-associated protein E-like" evidence="1">
    <location>
        <begin position="112"/>
        <end position="337"/>
    </location>
</feature>
<dbReference type="InterPro" id="IPR007936">
    <property type="entry name" value="VapE-like_dom"/>
</dbReference>
<dbReference type="PANTHER" id="PTHR34985:SF1">
    <property type="entry name" value="SLR0554 PROTEIN"/>
    <property type="match status" value="1"/>
</dbReference>
<dbReference type="AlphaFoldDB" id="A0A415TSC1"/>
<evidence type="ECO:0000313" key="3">
    <source>
        <dbReference type="Proteomes" id="UP000283586"/>
    </source>
</evidence>
<accession>A0A415TSC1</accession>
<proteinExistence type="predicted"/>
<gene>
    <name evidence="2" type="ORF">DWZ31_13270</name>
</gene>
<sequence>MREESGNIAGIREQLITTDKGAVKQCIRNVVTVLENDPKFKGAIRYNMMTDRNDIVKDLGWYRESPVLTDSDIDHIMLYLEENYSLTTEKKIKSAINVVAMENKYHPIQEKLNSLVWDKKERIKDVLYHFLGADRNVYVYEAMKVLLLGAISRVFRPGTKFEYMLILVGGQGAGKSTFFRFLAMNDSWFTDDLKKLDDENVFRKMQGHLIIELSEMIATASARSIEDIKSFISRQSDIYKVPYETQPKDRPRQCVFGGTSNAMDTLPLDRTGNRRFMPVMVYPDRAECHILENEELSRKYIEQVWAEAMEIYRSGEFRLMLSRESAEYLKDYQKQFMPEDADAGMILAFLDNFKGDRVCSKMLWKEALHRDYEPKRIELKQICDIMNNSVTDWIMSDGAMHFGVYGKQRGWVRAGFSQGIPDKADSDGFMAVPKQLELDIPFK</sequence>
<dbReference type="Proteomes" id="UP000283586">
    <property type="component" value="Unassembled WGS sequence"/>
</dbReference>
<evidence type="ECO:0000313" key="2">
    <source>
        <dbReference type="EMBL" id="RHN06387.1"/>
    </source>
</evidence>
<protein>
    <submittedName>
        <fullName evidence="2">Virulence-associated protein E</fullName>
    </submittedName>
</protein>